<dbReference type="InterPro" id="IPR053381">
    <property type="entry name" value="SbcCD_nuclease"/>
</dbReference>
<dbReference type="KEGG" id="sauw:SAI5S5_1009620"/>
<dbReference type="InterPro" id="IPR026843">
    <property type="entry name" value="SbcD_C"/>
</dbReference>
<proteinExistence type="inferred from homology"/>
<dbReference type="KEGG" id="sauv:SAI7S6_1009660"/>
<keyword evidence="5 10" id="KW-0540">Nuclease</keyword>
<dbReference type="KEGG" id="sauq:SAI4T8_1009650"/>
<evidence type="ECO:0000313" key="14">
    <source>
        <dbReference type="Proteomes" id="UP000032744"/>
    </source>
</evidence>
<evidence type="ECO:0000256" key="5">
    <source>
        <dbReference type="ARBA" id="ARBA00022722"/>
    </source>
</evidence>
<evidence type="ECO:0000256" key="9">
    <source>
        <dbReference type="ARBA" id="ARBA00023172"/>
    </source>
</evidence>
<dbReference type="SUPFAM" id="SSF56300">
    <property type="entry name" value="Metallo-dependent phosphatases"/>
    <property type="match status" value="1"/>
</dbReference>
<name>A0A7U7IEL2_STAAU</name>
<dbReference type="EMBL" id="HE579071">
    <property type="protein sequence ID" value="CCJ22712.1"/>
    <property type="molecule type" value="Genomic_DNA"/>
</dbReference>
<evidence type="ECO:0000256" key="1">
    <source>
        <dbReference type="ARBA" id="ARBA00010555"/>
    </source>
</evidence>
<dbReference type="Pfam" id="PF00149">
    <property type="entry name" value="Metallophos"/>
    <property type="match status" value="1"/>
</dbReference>
<dbReference type="KEGG" id="saut:SAI1T1_2009650"/>
<dbReference type="Pfam" id="PF12320">
    <property type="entry name" value="SbcD_C"/>
    <property type="match status" value="1"/>
</dbReference>
<dbReference type="GO" id="GO:0006260">
    <property type="term" value="P:DNA replication"/>
    <property type="evidence" value="ECO:0007669"/>
    <property type="project" value="UniProtKB-KW"/>
</dbReference>
<keyword evidence="4 10" id="KW-0235">DNA replication</keyword>
<evidence type="ECO:0000256" key="2">
    <source>
        <dbReference type="ARBA" id="ARBA00011322"/>
    </source>
</evidence>
<keyword evidence="7 10" id="KW-0378">Hydrolase</keyword>
<keyword evidence="6 10" id="KW-0255">Endonuclease</keyword>
<dbReference type="KEGG" id="sauk:SAI3T3_1009660"/>
<comment type="function">
    <text evidence="10">SbcCD cleaves DNA hairpin structures. These structures can inhibit DNA replication and are intermediates in certain DNA recombination reactions. The complex acts as a 3'-&gt;5' double strand exonuclease that can open hairpins. It also has a 5' single-strand endonuclease activity.</text>
</comment>
<evidence type="ECO:0000313" key="13">
    <source>
        <dbReference type="EMBL" id="CCJ22712.1"/>
    </source>
</evidence>
<dbReference type="GO" id="GO:0006310">
    <property type="term" value="P:DNA recombination"/>
    <property type="evidence" value="ECO:0007669"/>
    <property type="project" value="UniProtKB-KW"/>
</dbReference>
<dbReference type="NCBIfam" id="NF041753">
    <property type="entry name" value="sbcd_Staph"/>
    <property type="match status" value="1"/>
</dbReference>
<dbReference type="InterPro" id="IPR004593">
    <property type="entry name" value="SbcD"/>
</dbReference>
<dbReference type="InterPro" id="IPR004843">
    <property type="entry name" value="Calcineurin-like_PHP"/>
</dbReference>
<dbReference type="Proteomes" id="UP000032744">
    <property type="component" value="Chromosome"/>
</dbReference>
<evidence type="ECO:0000256" key="10">
    <source>
        <dbReference type="RuleBase" id="RU363069"/>
    </source>
</evidence>
<reference evidence="13 14" key="1">
    <citation type="journal article" date="2012" name="PLoS ONE">
        <title>Short term evolution of a highly transmissible methicillin-resistant Staphylococcus aureus clone (ST228) in a tertiary care hospital.</title>
        <authorList>
            <person name="Vogel V."/>
            <person name="Falquet L."/>
            <person name="Calderon-Copete S.P."/>
            <person name="Basset P."/>
            <person name="Blanc D.S."/>
        </authorList>
    </citation>
    <scope>NUCLEOTIDE SEQUENCE [LARGE SCALE GENOMIC DNA]</scope>
    <source>
        <strain evidence="14">ST228/18412</strain>
    </source>
</reference>
<dbReference type="Gene3D" id="3.60.21.10">
    <property type="match status" value="1"/>
</dbReference>
<dbReference type="KEGG" id="sauy:SAI8T7_1009660"/>
<comment type="subunit">
    <text evidence="2 10">Heterodimer of SbcC and SbcD.</text>
</comment>
<feature type="domain" description="Nuclease SbcCD subunit D C-terminal" evidence="12">
    <location>
        <begin position="269"/>
        <end position="354"/>
    </location>
</feature>
<dbReference type="KEGG" id="sauj:SAI2T2_1009670"/>
<dbReference type="AlphaFoldDB" id="A0A7U7IEL2"/>
<gene>
    <name evidence="10 13" type="primary">sbcD</name>
    <name evidence="13" type="ORF">SAI7S6_1009660</name>
</gene>
<dbReference type="NCBIfam" id="TIGR00619">
    <property type="entry name" value="sbcd"/>
    <property type="match status" value="1"/>
</dbReference>
<accession>A0A7U7IEL2</accession>
<evidence type="ECO:0000259" key="11">
    <source>
        <dbReference type="Pfam" id="PF00149"/>
    </source>
</evidence>
<dbReference type="PANTHER" id="PTHR30337">
    <property type="entry name" value="COMPONENT OF ATP-DEPENDENT DSDNA EXONUCLEASE"/>
    <property type="match status" value="1"/>
</dbReference>
<dbReference type="CDD" id="cd00840">
    <property type="entry name" value="MPP_Mre11_N"/>
    <property type="match status" value="1"/>
</dbReference>
<dbReference type="InterPro" id="IPR050535">
    <property type="entry name" value="DNA_Repair-Maintenance_Comp"/>
</dbReference>
<dbReference type="KEGG" id="saux:SAI6T6_1009630"/>
<evidence type="ECO:0000256" key="8">
    <source>
        <dbReference type="ARBA" id="ARBA00022839"/>
    </source>
</evidence>
<feature type="domain" description="Calcineurin-like phosphoesterase" evidence="11">
    <location>
        <begin position="8"/>
        <end position="221"/>
    </location>
</feature>
<evidence type="ECO:0000259" key="12">
    <source>
        <dbReference type="Pfam" id="PF12320"/>
    </source>
</evidence>
<comment type="similarity">
    <text evidence="1 10">Belongs to the SbcD family.</text>
</comment>
<keyword evidence="8 10" id="KW-0269">Exonuclease</keyword>
<evidence type="ECO:0000256" key="7">
    <source>
        <dbReference type="ARBA" id="ARBA00022801"/>
    </source>
</evidence>
<evidence type="ECO:0000256" key="4">
    <source>
        <dbReference type="ARBA" id="ARBA00022705"/>
    </source>
</evidence>
<dbReference type="GO" id="GO:0004519">
    <property type="term" value="F:endonuclease activity"/>
    <property type="evidence" value="ECO:0007669"/>
    <property type="project" value="UniProtKB-KW"/>
</dbReference>
<dbReference type="InterPro" id="IPR029052">
    <property type="entry name" value="Metallo-depent_PP-like"/>
</dbReference>
<sequence>MFYMEAVMKIIHTADWHLGKILNGKQLLEDQAYILDMFVEKMKEEEPDIIVIAGDLYDTTYPSKDAIMLLEQAIGKLNLELRIPIIMISGNHDGKERLNYGASWFEHNQLFIRTDFTSINSPIEINGVNFYTLPYATVSEMKHYFEDDTIETHQQGITRCIETIAPEIDEDAVNILISHLTVQGGKTSDSERPLTIGTVESVQKGVFDIFDYVMLGHLHHPFSIEDDKIKYSGSLLQYSFSEAGQAKGYRRLTINDGIINDVFIPLKPLRQLEIISGEYNDVINEKVHVKNKDNYLHFKLKNMSHITDPMMSLKQIYPNTLALTNETFNYNEENNAIEISEKDDMSIIEMFYKHITDKELSDIQSKKIKNILENELRKED</sequence>
<dbReference type="PANTHER" id="PTHR30337:SF0">
    <property type="entry name" value="NUCLEASE SBCCD SUBUNIT D"/>
    <property type="match status" value="1"/>
</dbReference>
<dbReference type="InterPro" id="IPR041796">
    <property type="entry name" value="Mre11_N"/>
</dbReference>
<protein>
    <recommendedName>
        <fullName evidence="3 10">Nuclease SbcCD subunit D</fullName>
    </recommendedName>
</protein>
<evidence type="ECO:0000256" key="6">
    <source>
        <dbReference type="ARBA" id="ARBA00022759"/>
    </source>
</evidence>
<keyword evidence="9 10" id="KW-0233">DNA recombination</keyword>
<organism evidence="13 14">
    <name type="scientific">Staphylococcus aureus subsp. aureus ST228</name>
    <dbReference type="NCBI Taxonomy" id="1074919"/>
    <lineage>
        <taxon>Bacteria</taxon>
        <taxon>Bacillati</taxon>
        <taxon>Bacillota</taxon>
        <taxon>Bacilli</taxon>
        <taxon>Bacillales</taxon>
        <taxon>Staphylococcaceae</taxon>
        <taxon>Staphylococcus</taxon>
    </lineage>
</organism>
<dbReference type="GO" id="GO:0008408">
    <property type="term" value="F:3'-5' exonuclease activity"/>
    <property type="evidence" value="ECO:0007669"/>
    <property type="project" value="InterPro"/>
</dbReference>
<evidence type="ECO:0000256" key="3">
    <source>
        <dbReference type="ARBA" id="ARBA00013365"/>
    </source>
</evidence>